<evidence type="ECO:0000313" key="2">
    <source>
        <dbReference type="Proteomes" id="UP001057452"/>
    </source>
</evidence>
<feature type="non-terminal residue" evidence="1">
    <location>
        <position position="1"/>
    </location>
</feature>
<name>A0ACB9W309_CHAAC</name>
<comment type="caution">
    <text evidence="1">The sequence shown here is derived from an EMBL/GenBank/DDBJ whole genome shotgun (WGS) entry which is preliminary data.</text>
</comment>
<organism evidence="1 2">
    <name type="scientific">Chaenocephalus aceratus</name>
    <name type="common">Blackfin icefish</name>
    <name type="synonym">Chaenichthys aceratus</name>
    <dbReference type="NCBI Taxonomy" id="36190"/>
    <lineage>
        <taxon>Eukaryota</taxon>
        <taxon>Metazoa</taxon>
        <taxon>Chordata</taxon>
        <taxon>Craniata</taxon>
        <taxon>Vertebrata</taxon>
        <taxon>Euteleostomi</taxon>
        <taxon>Actinopterygii</taxon>
        <taxon>Neopterygii</taxon>
        <taxon>Teleostei</taxon>
        <taxon>Neoteleostei</taxon>
        <taxon>Acanthomorphata</taxon>
        <taxon>Eupercaria</taxon>
        <taxon>Perciformes</taxon>
        <taxon>Notothenioidei</taxon>
        <taxon>Channichthyidae</taxon>
        <taxon>Chaenocephalus</taxon>
    </lineage>
</organism>
<feature type="non-terminal residue" evidence="1">
    <location>
        <position position="71"/>
    </location>
</feature>
<sequence>RSGSQDISLLSQPTVIEEIVKRGGKVRTTEKGRKGVLCEELNGAGALHSDRVSMEDRVIQPNEMLQHTSSQ</sequence>
<keyword evidence="2" id="KW-1185">Reference proteome</keyword>
<accession>A0ACB9W309</accession>
<gene>
    <name evidence="1" type="ORF">KUCAC02_017568</name>
</gene>
<dbReference type="EMBL" id="CM043804">
    <property type="protein sequence ID" value="KAI4806769.1"/>
    <property type="molecule type" value="Genomic_DNA"/>
</dbReference>
<evidence type="ECO:0000313" key="1">
    <source>
        <dbReference type="EMBL" id="KAI4806769.1"/>
    </source>
</evidence>
<proteinExistence type="predicted"/>
<reference evidence="1" key="1">
    <citation type="submission" date="2022-05" db="EMBL/GenBank/DDBJ databases">
        <title>Chromosome-level genome of Chaenocephalus aceratus.</title>
        <authorList>
            <person name="Park H."/>
        </authorList>
    </citation>
    <scope>NUCLEOTIDE SEQUENCE</scope>
    <source>
        <strain evidence="1">KU_202001</strain>
    </source>
</reference>
<dbReference type="Proteomes" id="UP001057452">
    <property type="component" value="Chromosome 20"/>
</dbReference>
<protein>
    <submittedName>
        <fullName evidence="1">Uncharacterized protein</fullName>
    </submittedName>
</protein>